<protein>
    <recommendedName>
        <fullName evidence="9">ABC transporter domain-containing protein</fullName>
    </recommendedName>
</protein>
<dbReference type="PANTHER" id="PTHR48041:SF119">
    <property type="entry name" value="ROA1P"/>
    <property type="match status" value="1"/>
</dbReference>
<dbReference type="GO" id="GO:0016020">
    <property type="term" value="C:membrane"/>
    <property type="evidence" value="ECO:0007669"/>
    <property type="project" value="UniProtKB-SubCell"/>
</dbReference>
<evidence type="ECO:0000256" key="4">
    <source>
        <dbReference type="ARBA" id="ARBA00022741"/>
    </source>
</evidence>
<evidence type="ECO:0000259" key="9">
    <source>
        <dbReference type="PROSITE" id="PS50893"/>
    </source>
</evidence>
<dbReference type="InterPro" id="IPR003439">
    <property type="entry name" value="ABC_transporter-like_ATP-bd"/>
</dbReference>
<organism evidence="10 11">
    <name type="scientific">Meyerozyma guilliermondii (strain ATCC 6260 / CBS 566 / DSM 6381 / JCM 1539 / NBRC 10279 / NRRL Y-324)</name>
    <name type="common">Yeast</name>
    <name type="synonym">Candida guilliermondii</name>
    <dbReference type="NCBI Taxonomy" id="294746"/>
    <lineage>
        <taxon>Eukaryota</taxon>
        <taxon>Fungi</taxon>
        <taxon>Dikarya</taxon>
        <taxon>Ascomycota</taxon>
        <taxon>Saccharomycotina</taxon>
        <taxon>Pichiomycetes</taxon>
        <taxon>Debaryomycetaceae</taxon>
        <taxon>Meyerozyma</taxon>
    </lineage>
</organism>
<evidence type="ECO:0000256" key="1">
    <source>
        <dbReference type="ARBA" id="ARBA00004141"/>
    </source>
</evidence>
<feature type="transmembrane region" description="Helical" evidence="8">
    <location>
        <begin position="571"/>
        <end position="592"/>
    </location>
</feature>
<gene>
    <name evidence="10" type="ORF">PGUG_03088</name>
</gene>
<keyword evidence="4" id="KW-0547">Nucleotide-binding</keyword>
<dbReference type="InterPro" id="IPR003593">
    <property type="entry name" value="AAA+_ATPase"/>
</dbReference>
<feature type="transmembrane region" description="Helical" evidence="8">
    <location>
        <begin position="422"/>
        <end position="441"/>
    </location>
</feature>
<evidence type="ECO:0000256" key="3">
    <source>
        <dbReference type="ARBA" id="ARBA00022692"/>
    </source>
</evidence>
<comment type="subcellular location">
    <subcellularLocation>
        <location evidence="1">Membrane</location>
        <topology evidence="1">Multi-pass membrane protein</topology>
    </subcellularLocation>
</comment>
<dbReference type="SMART" id="SM00382">
    <property type="entry name" value="AAA"/>
    <property type="match status" value="2"/>
</dbReference>
<dbReference type="GO" id="GO:0005524">
    <property type="term" value="F:ATP binding"/>
    <property type="evidence" value="ECO:0007669"/>
    <property type="project" value="UniProtKB-KW"/>
</dbReference>
<dbReference type="KEGG" id="pgu:PGUG_03088"/>
<dbReference type="OrthoDB" id="66620at2759"/>
<dbReference type="PROSITE" id="PS00211">
    <property type="entry name" value="ABC_TRANSPORTER_1"/>
    <property type="match status" value="1"/>
</dbReference>
<dbReference type="RefSeq" id="XP_001485359.2">
    <property type="nucleotide sequence ID" value="XM_001485309.1"/>
</dbReference>
<dbReference type="HOGENOM" id="CLU_343269_0_0_1"/>
<dbReference type="eggNOG" id="KOG0065">
    <property type="taxonomic scope" value="Eukaryota"/>
</dbReference>
<dbReference type="AlphaFoldDB" id="A5DII7"/>
<dbReference type="Proteomes" id="UP000001997">
    <property type="component" value="Unassembled WGS sequence"/>
</dbReference>
<evidence type="ECO:0000313" key="11">
    <source>
        <dbReference type="Proteomes" id="UP000001997"/>
    </source>
</evidence>
<dbReference type="InterPro" id="IPR050352">
    <property type="entry name" value="ABCG_transporters"/>
</dbReference>
<feature type="transmembrane region" description="Helical" evidence="8">
    <location>
        <begin position="329"/>
        <end position="351"/>
    </location>
</feature>
<keyword evidence="6 8" id="KW-1133">Transmembrane helix</keyword>
<dbReference type="InterPro" id="IPR013525">
    <property type="entry name" value="ABC2_TM"/>
</dbReference>
<dbReference type="Pfam" id="PF19055">
    <property type="entry name" value="ABC2_membrane_7"/>
    <property type="match status" value="1"/>
</dbReference>
<dbReference type="EMBL" id="CH408157">
    <property type="protein sequence ID" value="EDK38990.2"/>
    <property type="molecule type" value="Genomic_DNA"/>
</dbReference>
<keyword evidence="7 8" id="KW-0472">Membrane</keyword>
<evidence type="ECO:0000256" key="5">
    <source>
        <dbReference type="ARBA" id="ARBA00022840"/>
    </source>
</evidence>
<dbReference type="PANTHER" id="PTHR48041">
    <property type="entry name" value="ABC TRANSPORTER G FAMILY MEMBER 28"/>
    <property type="match status" value="1"/>
</dbReference>
<dbReference type="GO" id="GO:0140359">
    <property type="term" value="F:ABC-type transporter activity"/>
    <property type="evidence" value="ECO:0007669"/>
    <property type="project" value="InterPro"/>
</dbReference>
<evidence type="ECO:0000256" key="6">
    <source>
        <dbReference type="ARBA" id="ARBA00022989"/>
    </source>
</evidence>
<feature type="transmembrane region" description="Helical" evidence="8">
    <location>
        <begin position="453"/>
        <end position="478"/>
    </location>
</feature>
<keyword evidence="5" id="KW-0067">ATP-binding</keyword>
<dbReference type="InterPro" id="IPR043926">
    <property type="entry name" value="ABCG_dom"/>
</dbReference>
<evidence type="ECO:0000256" key="8">
    <source>
        <dbReference type="SAM" id="Phobius"/>
    </source>
</evidence>
<keyword evidence="3 8" id="KW-0812">Transmembrane</keyword>
<dbReference type="PROSITE" id="PS50893">
    <property type="entry name" value="ABC_TRANSPORTER_2"/>
    <property type="match status" value="1"/>
</dbReference>
<evidence type="ECO:0000256" key="2">
    <source>
        <dbReference type="ARBA" id="ARBA00022448"/>
    </source>
</evidence>
<dbReference type="Pfam" id="PF00005">
    <property type="entry name" value="ABC_tran"/>
    <property type="match status" value="2"/>
</dbReference>
<dbReference type="Gene3D" id="3.40.50.300">
    <property type="entry name" value="P-loop containing nucleotide triphosphate hydrolases"/>
    <property type="match status" value="2"/>
</dbReference>
<dbReference type="SUPFAM" id="SSF52540">
    <property type="entry name" value="P-loop containing nucleoside triphosphate hydrolases"/>
    <property type="match status" value="2"/>
</dbReference>
<dbReference type="GO" id="GO:0016887">
    <property type="term" value="F:ATP hydrolysis activity"/>
    <property type="evidence" value="ECO:0007669"/>
    <property type="project" value="InterPro"/>
</dbReference>
<dbReference type="InterPro" id="IPR027417">
    <property type="entry name" value="P-loop_NTPase"/>
</dbReference>
<sequence>MSPLIGEAVKLWAIMGGSGSGKTTLLNTLSQRLNARNKKLQFSGRVNYNVAGGSPDSKVKNSFMQQDDFFLPGLTVFETMKFQADLRLPSSTTTDEKLHLIDHLLSILELVHLKDKQIAQFSTKKTNLSGGEQRRVSLAIQLLSKPSILFLDEPTTGLDATSSYNLVSLLKKLASPEFGITIVLSIHQPRPEISTLFDKICLLTRGGRVVYYGSFNETETYVTKLSDLGFDKGNQSKGFIDRIMDMSVKDASSAENEVNSNSRIDALVRLWESQTSQNEKSPSSYSKSEDEQFSSNISRFHRPKNEAISFWRELIILTKRSFILTYRDVGSLIALNGGALLLAVICGWIFYKPEPDLAGIRSIVSTLYVMLEVVGFAPMFVEIERLYSTDGVFFYREYKENFVSIPGFIISRRLGKFFLEDVSVAVIFASITYFMWGLRITTDLDGPQTPSYFFIYLAVTILTNFVGMASAMFCFALCDDFAIASLVTNAFYQLQNSACGYFVNAATMPVYVRWVKYLAYFWYGFGALTSNQFTNWTGDCPHSDKSLCQEYSGAYQLEVLGFPQGWVKQPICILLAWVIGFYLLTAVCLYFKPLEMEVAKSRSKSNEKSKDTDDEPSENCILQQEFESKKSSESQSTLQRSQIKYDNKSIGVSIDKIELKVTNRNRKYAIIPQKKTQFTLLDGVSATFGAGTVNAIMGPSGSGKTTLLNHLSNRLPKTSNYVCSGTIRLNNSLVVSPRKLSTIAAYVTQHDNSLIPTLTVRETLYYQAKLRLPLEKHKSIPGIVETMIRRTGLIDCADTMIGNEFIKGISGGERTQSFHLDSTFE</sequence>
<dbReference type="InterPro" id="IPR017871">
    <property type="entry name" value="ABC_transporter-like_CS"/>
</dbReference>
<dbReference type="Pfam" id="PF01061">
    <property type="entry name" value="ABC2_membrane"/>
    <property type="match status" value="1"/>
</dbReference>
<evidence type="ECO:0000313" key="10">
    <source>
        <dbReference type="EMBL" id="EDK38990.2"/>
    </source>
</evidence>
<dbReference type="InParanoid" id="A5DII7"/>
<accession>A5DII7</accession>
<keyword evidence="2" id="KW-0813">Transport</keyword>
<keyword evidence="11" id="KW-1185">Reference proteome</keyword>
<name>A5DII7_PICGU</name>
<feature type="domain" description="ABC transporter" evidence="9">
    <location>
        <begin position="4"/>
        <end position="231"/>
    </location>
</feature>
<reference evidence="10 11" key="1">
    <citation type="journal article" date="2009" name="Nature">
        <title>Evolution of pathogenicity and sexual reproduction in eight Candida genomes.</title>
        <authorList>
            <person name="Butler G."/>
            <person name="Rasmussen M.D."/>
            <person name="Lin M.F."/>
            <person name="Santos M.A."/>
            <person name="Sakthikumar S."/>
            <person name="Munro C.A."/>
            <person name="Rheinbay E."/>
            <person name="Grabherr M."/>
            <person name="Forche A."/>
            <person name="Reedy J.L."/>
            <person name="Agrafioti I."/>
            <person name="Arnaud M.B."/>
            <person name="Bates S."/>
            <person name="Brown A.J."/>
            <person name="Brunke S."/>
            <person name="Costanzo M.C."/>
            <person name="Fitzpatrick D.A."/>
            <person name="de Groot P.W."/>
            <person name="Harris D."/>
            <person name="Hoyer L.L."/>
            <person name="Hube B."/>
            <person name="Klis F.M."/>
            <person name="Kodira C."/>
            <person name="Lennard N."/>
            <person name="Logue M.E."/>
            <person name="Martin R."/>
            <person name="Neiman A.M."/>
            <person name="Nikolaou E."/>
            <person name="Quail M.A."/>
            <person name="Quinn J."/>
            <person name="Santos M.C."/>
            <person name="Schmitzberger F.F."/>
            <person name="Sherlock G."/>
            <person name="Shah P."/>
            <person name="Silverstein K.A."/>
            <person name="Skrzypek M.S."/>
            <person name="Soll D."/>
            <person name="Staggs R."/>
            <person name="Stansfield I."/>
            <person name="Stumpf M.P."/>
            <person name="Sudbery P.E."/>
            <person name="Srikantha T."/>
            <person name="Zeng Q."/>
            <person name="Berman J."/>
            <person name="Berriman M."/>
            <person name="Heitman J."/>
            <person name="Gow N.A."/>
            <person name="Lorenz M.C."/>
            <person name="Birren B.W."/>
            <person name="Kellis M."/>
            <person name="Cuomo C.A."/>
        </authorList>
    </citation>
    <scope>NUCLEOTIDE SEQUENCE [LARGE SCALE GENOMIC DNA]</scope>
    <source>
        <strain evidence="11">ATCC 6260 / CBS 566 / DSM 6381 / JCM 1539 / NBRC 10279 / NRRL Y-324</strain>
    </source>
</reference>
<proteinExistence type="predicted"/>
<evidence type="ECO:0000256" key="7">
    <source>
        <dbReference type="ARBA" id="ARBA00023136"/>
    </source>
</evidence>
<dbReference type="GeneID" id="5126736"/>
<dbReference type="VEuPathDB" id="FungiDB:PGUG_03088"/>